<dbReference type="Gene3D" id="3.40.50.300">
    <property type="entry name" value="P-loop containing nucleotide triphosphate hydrolases"/>
    <property type="match status" value="1"/>
</dbReference>
<reference evidence="2 3" key="1">
    <citation type="journal article" date="2020" name="Mol. Biol. Evol.">
        <title>Distinct Expression and Methylation Patterns for Genes with Different Fates following a Single Whole-Genome Duplication in Flowering Plants.</title>
        <authorList>
            <person name="Shi T."/>
            <person name="Rahmani R.S."/>
            <person name="Gugger P.F."/>
            <person name="Wang M."/>
            <person name="Li H."/>
            <person name="Zhang Y."/>
            <person name="Li Z."/>
            <person name="Wang Q."/>
            <person name="Van de Peer Y."/>
            <person name="Marchal K."/>
            <person name="Chen J."/>
        </authorList>
    </citation>
    <scope>NUCLEOTIDE SEQUENCE [LARGE SCALE GENOMIC DNA]</scope>
    <source>
        <tissue evidence="2">Leaf</tissue>
    </source>
</reference>
<accession>A0A822ZKM9</accession>
<protein>
    <recommendedName>
        <fullName evidence="1">CobW/HypB/UreG nucleotide-binding domain-containing protein</fullName>
    </recommendedName>
</protein>
<dbReference type="Proteomes" id="UP000607653">
    <property type="component" value="Unassembled WGS sequence"/>
</dbReference>
<evidence type="ECO:0000313" key="3">
    <source>
        <dbReference type="Proteomes" id="UP000607653"/>
    </source>
</evidence>
<dbReference type="SUPFAM" id="SSF52540">
    <property type="entry name" value="P-loop containing nucleoside triphosphate hydrolases"/>
    <property type="match status" value="1"/>
</dbReference>
<evidence type="ECO:0000259" key="1">
    <source>
        <dbReference type="Pfam" id="PF02492"/>
    </source>
</evidence>
<proteinExistence type="predicted"/>
<dbReference type="PANTHER" id="PTHR13748:SF62">
    <property type="entry name" value="COBW DOMAIN-CONTAINING PROTEIN"/>
    <property type="match status" value="1"/>
</dbReference>
<dbReference type="InterPro" id="IPR027417">
    <property type="entry name" value="P-loop_NTPase"/>
</dbReference>
<evidence type="ECO:0000313" key="2">
    <source>
        <dbReference type="EMBL" id="DAD45070.1"/>
    </source>
</evidence>
<comment type="caution">
    <text evidence="2">The sequence shown here is derived from an EMBL/GenBank/DDBJ whole genome shotgun (WGS) entry which is preliminary data.</text>
</comment>
<dbReference type="EMBL" id="DUZY01000007">
    <property type="protein sequence ID" value="DAD45070.1"/>
    <property type="molecule type" value="Genomic_DNA"/>
</dbReference>
<gene>
    <name evidence="2" type="ORF">HUJ06_003300</name>
</gene>
<dbReference type="Pfam" id="PF02492">
    <property type="entry name" value="cobW"/>
    <property type="match status" value="1"/>
</dbReference>
<organism evidence="2 3">
    <name type="scientific">Nelumbo nucifera</name>
    <name type="common">Sacred lotus</name>
    <dbReference type="NCBI Taxonomy" id="4432"/>
    <lineage>
        <taxon>Eukaryota</taxon>
        <taxon>Viridiplantae</taxon>
        <taxon>Streptophyta</taxon>
        <taxon>Embryophyta</taxon>
        <taxon>Tracheophyta</taxon>
        <taxon>Spermatophyta</taxon>
        <taxon>Magnoliopsida</taxon>
        <taxon>Proteales</taxon>
        <taxon>Nelumbonaceae</taxon>
        <taxon>Nelumbo</taxon>
    </lineage>
</organism>
<name>A0A822ZKM9_NELNU</name>
<sequence>MATMSLDFVTTFMGLAKRHVWRTRSQSFRTSPLDLKMRLGFSKMRRHVRTFAATTTKSDNSDVLTKIPPNDPIPSTIITGFLGSGKTTLFNHMNVFGEVNIDGSLVATETTGVKDIVMLNNGCLYCTVNSDLIHVIS</sequence>
<dbReference type="AlphaFoldDB" id="A0A822ZKM9"/>
<dbReference type="InterPro" id="IPR051316">
    <property type="entry name" value="Zinc-reg_GTPase_activator"/>
</dbReference>
<feature type="domain" description="CobW/HypB/UreG nucleotide-binding" evidence="1">
    <location>
        <begin position="74"/>
        <end position="135"/>
    </location>
</feature>
<dbReference type="PANTHER" id="PTHR13748">
    <property type="entry name" value="COBW-RELATED"/>
    <property type="match status" value="1"/>
</dbReference>
<keyword evidence="3" id="KW-1185">Reference proteome</keyword>
<dbReference type="InterPro" id="IPR003495">
    <property type="entry name" value="CobW/HypB/UreG_nucleotide-bd"/>
</dbReference>